<keyword evidence="3 7" id="KW-0819">tRNA processing</keyword>
<dbReference type="KEGG" id="mel:Metbo_2190"/>
<dbReference type="HAMAP" id="MF_00756">
    <property type="entry name" value="RNase_P_3"/>
    <property type="match status" value="1"/>
</dbReference>
<comment type="subunit">
    <text evidence="7">Consists of a catalytic RNA component and at least 4-5 protein subunits.</text>
</comment>
<keyword evidence="9" id="KW-1185">Reference proteome</keyword>
<keyword evidence="5 7" id="KW-0255">Endonuclease</keyword>
<dbReference type="NCBIfam" id="NF046111">
    <property type="entry name" value="RNaseP3Mthb"/>
    <property type="match status" value="1"/>
</dbReference>
<dbReference type="InterPro" id="IPR023539">
    <property type="entry name" value="RNase_P_comp-3_arc"/>
</dbReference>
<evidence type="ECO:0000256" key="1">
    <source>
        <dbReference type="ARBA" id="ARBA00007331"/>
    </source>
</evidence>
<dbReference type="PANTHER" id="PTHR13031">
    <property type="entry name" value="RIBONUCLEASE P SUBUNIT P30"/>
    <property type="match status" value="1"/>
</dbReference>
<sequence length="243" mass="28214">MEGNYSTKKNYRENFYDLNISGNKSIVQEAERLGFAGVSLTYNFDDYNSEISKEYDELKYESNIIIRKCLEINCKNPEELKKKVRRSRKKADIVMVRGGDNSINRAACEERNVDILSQPYRNRRDSGMNHVLAKKAAENDVAVEINLSSFLKTNLRYRHRIVSQFRHIMALKRKYGFSVIITSGARSSYDQRKPMDIFALSNCFDMTENESFEALSIIPQHIIDRNDNRNNFVLDGVRTVVEL</sequence>
<proteinExistence type="inferred from homology"/>
<name>F0TCD7_METLA</name>
<dbReference type="HOGENOM" id="CLU_074509_0_0_2"/>
<dbReference type="OrthoDB" id="85765at2157"/>
<keyword evidence="6 7" id="KW-0378">Hydrolase</keyword>
<dbReference type="GO" id="GO:0030677">
    <property type="term" value="C:ribonuclease P complex"/>
    <property type="evidence" value="ECO:0007669"/>
    <property type="project" value="UniProtKB-UniRule"/>
</dbReference>
<evidence type="ECO:0000256" key="6">
    <source>
        <dbReference type="ARBA" id="ARBA00022801"/>
    </source>
</evidence>
<protein>
    <recommendedName>
        <fullName evidence="7">Ribonuclease P protein component 3</fullName>
        <shortName evidence="7">RNase P component 3</shortName>
        <ecNumber evidence="7">3.1.26.5</ecNumber>
    </recommendedName>
    <alternativeName>
        <fullName evidence="7">Rpp30</fullName>
    </alternativeName>
</protein>
<dbReference type="GO" id="GO:0005737">
    <property type="term" value="C:cytoplasm"/>
    <property type="evidence" value="ECO:0007669"/>
    <property type="project" value="UniProtKB-SubCell"/>
</dbReference>
<evidence type="ECO:0000256" key="3">
    <source>
        <dbReference type="ARBA" id="ARBA00022694"/>
    </source>
</evidence>
<dbReference type="InterPro" id="IPR002738">
    <property type="entry name" value="RNase_P_p30"/>
</dbReference>
<evidence type="ECO:0000313" key="9">
    <source>
        <dbReference type="Proteomes" id="UP000007490"/>
    </source>
</evidence>
<dbReference type="GeneID" id="10278653"/>
<accession>F0TCD7</accession>
<dbReference type="GO" id="GO:0003723">
    <property type="term" value="F:RNA binding"/>
    <property type="evidence" value="ECO:0007669"/>
    <property type="project" value="TreeGrafter"/>
</dbReference>
<evidence type="ECO:0000256" key="5">
    <source>
        <dbReference type="ARBA" id="ARBA00022759"/>
    </source>
</evidence>
<dbReference type="GO" id="GO:0001682">
    <property type="term" value="P:tRNA 5'-leader removal"/>
    <property type="evidence" value="ECO:0007669"/>
    <property type="project" value="UniProtKB-UniRule"/>
</dbReference>
<dbReference type="SUPFAM" id="SSF89550">
    <property type="entry name" value="PHP domain-like"/>
    <property type="match status" value="1"/>
</dbReference>
<reference evidence="9" key="1">
    <citation type="submission" date="2011-02" db="EMBL/GenBank/DDBJ databases">
        <title>Complete sequence of Methanobacterium sp. AL-21.</title>
        <authorList>
            <consortium name="US DOE Joint Genome Institute"/>
            <person name="Lucas S."/>
            <person name="Copeland A."/>
            <person name="Lapidus A."/>
            <person name="Cheng J.-F."/>
            <person name="Goodwin L."/>
            <person name="Pitluck S."/>
            <person name="Chertkov O."/>
            <person name="Detter J.C."/>
            <person name="Han C."/>
            <person name="Tapia R."/>
            <person name="Land M."/>
            <person name="Hauser L."/>
            <person name="Kyrpides N."/>
            <person name="Ivanova N."/>
            <person name="Mikhailova N."/>
            <person name="Pagani I."/>
            <person name="Cadillo-Quiroz H."/>
            <person name="Imachi H."/>
            <person name="Zinder S."/>
            <person name="Liu W."/>
            <person name="Woyke T."/>
        </authorList>
    </citation>
    <scope>NUCLEOTIDE SEQUENCE [LARGE SCALE GENOMIC DNA]</scope>
    <source>
        <strain evidence="9">AL-21</strain>
    </source>
</reference>
<dbReference type="PANTHER" id="PTHR13031:SF0">
    <property type="entry name" value="RIBONUCLEASE P PROTEIN SUBUNIT P30"/>
    <property type="match status" value="1"/>
</dbReference>
<dbReference type="InterPro" id="IPR016195">
    <property type="entry name" value="Pol/histidinol_Pase-like"/>
</dbReference>
<dbReference type="eggNOG" id="arCOG00307">
    <property type="taxonomic scope" value="Archaea"/>
</dbReference>
<dbReference type="EMBL" id="CP002551">
    <property type="protein sequence ID" value="ADZ10404.1"/>
    <property type="molecule type" value="Genomic_DNA"/>
</dbReference>
<dbReference type="EC" id="3.1.26.5" evidence="7"/>
<dbReference type="AlphaFoldDB" id="F0TCD7"/>
<evidence type="ECO:0000256" key="4">
    <source>
        <dbReference type="ARBA" id="ARBA00022722"/>
    </source>
</evidence>
<gene>
    <name evidence="7" type="primary">rnp3</name>
    <name evidence="8" type="ordered locus">Metbo_2190</name>
</gene>
<dbReference type="RefSeq" id="WP_013645755.1">
    <property type="nucleotide sequence ID" value="NC_015216.1"/>
</dbReference>
<dbReference type="GO" id="GO:0004526">
    <property type="term" value="F:ribonuclease P activity"/>
    <property type="evidence" value="ECO:0007669"/>
    <property type="project" value="UniProtKB-UniRule"/>
</dbReference>
<comment type="similarity">
    <text evidence="1 7">Belongs to the eukaryotic/archaeal RNase P protein component 3 family.</text>
</comment>
<keyword evidence="2 7" id="KW-0963">Cytoplasm</keyword>
<evidence type="ECO:0000313" key="8">
    <source>
        <dbReference type="EMBL" id="ADZ10404.1"/>
    </source>
</evidence>
<reference evidence="8 9" key="2">
    <citation type="journal article" date="2014" name="Int. J. Syst. Evol. Microbiol.">
        <title>Methanobacterium paludis sp. nov. and a novel strain of Methanobacterium lacus isolated from northern peatlands.</title>
        <authorList>
            <person name="Cadillo-Quiroz H."/>
            <person name="Brauer S.L."/>
            <person name="Goodson N."/>
            <person name="Yavitt J.B."/>
            <person name="Zinder S.H."/>
        </authorList>
    </citation>
    <scope>NUCLEOTIDE SEQUENCE [LARGE SCALE GENOMIC DNA]</scope>
    <source>
        <strain evidence="8 9">AL-21</strain>
    </source>
</reference>
<comment type="function">
    <text evidence="7">Part of ribonuclease P, a protein complex that generates mature tRNA molecules by cleaving their 5'-ends.</text>
</comment>
<organism evidence="8 9">
    <name type="scientific">Methanobacterium lacus (strain AL-21)</name>
    <dbReference type="NCBI Taxonomy" id="877455"/>
    <lineage>
        <taxon>Archaea</taxon>
        <taxon>Methanobacteriati</taxon>
        <taxon>Methanobacteriota</taxon>
        <taxon>Methanomada group</taxon>
        <taxon>Methanobacteria</taxon>
        <taxon>Methanobacteriales</taxon>
        <taxon>Methanobacteriaceae</taxon>
        <taxon>Methanobacterium</taxon>
    </lineage>
</organism>
<comment type="subcellular location">
    <subcellularLocation>
        <location evidence="7">Cytoplasm</location>
    </subcellularLocation>
</comment>
<dbReference type="STRING" id="877455.Metbo_2190"/>
<dbReference type="Gene3D" id="3.20.20.140">
    <property type="entry name" value="Metal-dependent hydrolases"/>
    <property type="match status" value="1"/>
</dbReference>
<comment type="catalytic activity">
    <reaction evidence="7">
        <text>Endonucleolytic cleavage of RNA, removing 5'-extranucleotides from tRNA precursor.</text>
        <dbReference type="EC" id="3.1.26.5"/>
    </reaction>
</comment>
<evidence type="ECO:0000256" key="2">
    <source>
        <dbReference type="ARBA" id="ARBA00022490"/>
    </source>
</evidence>
<dbReference type="Pfam" id="PF01876">
    <property type="entry name" value="RNase_P_p30"/>
    <property type="match status" value="1"/>
</dbReference>
<keyword evidence="4 7" id="KW-0540">Nuclease</keyword>
<evidence type="ECO:0000256" key="7">
    <source>
        <dbReference type="HAMAP-Rule" id="MF_00756"/>
    </source>
</evidence>
<dbReference type="Proteomes" id="UP000007490">
    <property type="component" value="Chromosome"/>
</dbReference>